<feature type="transmembrane region" description="Helical" evidence="6">
    <location>
        <begin position="277"/>
        <end position="300"/>
    </location>
</feature>
<keyword evidence="2 6" id="KW-0812">Transmembrane</keyword>
<organism evidence="7 8">
    <name type="scientific">Clonostachys rhizophaga</name>
    <dbReference type="NCBI Taxonomy" id="160324"/>
    <lineage>
        <taxon>Eukaryota</taxon>
        <taxon>Fungi</taxon>
        <taxon>Dikarya</taxon>
        <taxon>Ascomycota</taxon>
        <taxon>Pezizomycotina</taxon>
        <taxon>Sordariomycetes</taxon>
        <taxon>Hypocreomycetidae</taxon>
        <taxon>Hypocreales</taxon>
        <taxon>Bionectriaceae</taxon>
        <taxon>Clonostachys</taxon>
    </lineage>
</organism>
<feature type="transmembrane region" description="Helical" evidence="6">
    <location>
        <begin position="89"/>
        <end position="108"/>
    </location>
</feature>
<feature type="transmembrane region" description="Helical" evidence="6">
    <location>
        <begin position="63"/>
        <end position="83"/>
    </location>
</feature>
<evidence type="ECO:0000256" key="1">
    <source>
        <dbReference type="ARBA" id="ARBA00004141"/>
    </source>
</evidence>
<keyword evidence="8" id="KW-1185">Reference proteome</keyword>
<evidence type="ECO:0008006" key="9">
    <source>
        <dbReference type="Google" id="ProtNLM"/>
    </source>
</evidence>
<gene>
    <name evidence="7" type="ORF">CRHIZ90672A_00002085</name>
</gene>
<dbReference type="Pfam" id="PF04479">
    <property type="entry name" value="RTA1"/>
    <property type="match status" value="1"/>
</dbReference>
<sequence length="324" mass="36351">MDARTAKLSGIAPENLYELPNGSYVDRGMFKTFGRGSNCTLDKTNPRKLCPIDWTVYKYRPSLPANALFIALYGVALLLHIYLGIRWRIWGFMTFIIIGCIWSMVGYGGRVMLWINPMVIYWVSDPDDMHYWLSGVLHRCYLHHTVPSMSRLPPRAFYWLFISSDIICLVLQSIGGALSSTSSGASETGLHIAMAGLSLQVVVLVVFCAFFADYMIRYIRRQKSRLQPGEKAIATRQRIFFGGLASAITLIFIRCCYRVNELSQGYRNSEKITKQGMFIGLEGVLIYLAVISLLVGNPGFGFQQKNKRSSLQGSDSGGKSKEST</sequence>
<dbReference type="InterPro" id="IPR007568">
    <property type="entry name" value="RTA1"/>
</dbReference>
<dbReference type="GO" id="GO:0000324">
    <property type="term" value="C:fungal-type vacuole"/>
    <property type="evidence" value="ECO:0007669"/>
    <property type="project" value="TreeGrafter"/>
</dbReference>
<dbReference type="GO" id="GO:0005886">
    <property type="term" value="C:plasma membrane"/>
    <property type="evidence" value="ECO:0007669"/>
    <property type="project" value="TreeGrafter"/>
</dbReference>
<feature type="transmembrane region" description="Helical" evidence="6">
    <location>
        <begin position="190"/>
        <end position="216"/>
    </location>
</feature>
<evidence type="ECO:0000313" key="7">
    <source>
        <dbReference type="EMBL" id="CAH0028111.1"/>
    </source>
</evidence>
<accession>A0A9N9VQT7</accession>
<feature type="transmembrane region" description="Helical" evidence="6">
    <location>
        <begin position="237"/>
        <end position="257"/>
    </location>
</feature>
<evidence type="ECO:0000256" key="5">
    <source>
        <dbReference type="SAM" id="MobiDB-lite"/>
    </source>
</evidence>
<feature type="transmembrane region" description="Helical" evidence="6">
    <location>
        <begin position="157"/>
        <end position="178"/>
    </location>
</feature>
<reference evidence="7" key="1">
    <citation type="submission" date="2021-10" db="EMBL/GenBank/DDBJ databases">
        <authorList>
            <person name="Piombo E."/>
        </authorList>
    </citation>
    <scope>NUCLEOTIDE SEQUENCE</scope>
</reference>
<proteinExistence type="predicted"/>
<dbReference type="EMBL" id="CABFNQ020000730">
    <property type="protein sequence ID" value="CAH0028111.1"/>
    <property type="molecule type" value="Genomic_DNA"/>
</dbReference>
<name>A0A9N9VQT7_9HYPO</name>
<feature type="region of interest" description="Disordered" evidence="5">
    <location>
        <begin position="305"/>
        <end position="324"/>
    </location>
</feature>
<evidence type="ECO:0000313" key="8">
    <source>
        <dbReference type="Proteomes" id="UP000696573"/>
    </source>
</evidence>
<dbReference type="PANTHER" id="PTHR31465:SF9">
    <property type="entry name" value="SPHINGOID LONG-CHAIN BASE TRANSPORTER RSB1"/>
    <property type="match status" value="1"/>
</dbReference>
<evidence type="ECO:0000256" key="2">
    <source>
        <dbReference type="ARBA" id="ARBA00022692"/>
    </source>
</evidence>
<protein>
    <recommendedName>
        <fullName evidence="9">Sphingoid long-chain base transporter RSB1</fullName>
    </recommendedName>
</protein>
<dbReference type="Proteomes" id="UP000696573">
    <property type="component" value="Unassembled WGS sequence"/>
</dbReference>
<keyword evidence="3 6" id="KW-1133">Transmembrane helix</keyword>
<evidence type="ECO:0000256" key="4">
    <source>
        <dbReference type="ARBA" id="ARBA00023136"/>
    </source>
</evidence>
<dbReference type="PANTHER" id="PTHR31465">
    <property type="entry name" value="PROTEIN RTA1-RELATED"/>
    <property type="match status" value="1"/>
</dbReference>
<comment type="caution">
    <text evidence="7">The sequence shown here is derived from an EMBL/GenBank/DDBJ whole genome shotgun (WGS) entry which is preliminary data.</text>
</comment>
<dbReference type="OrthoDB" id="4521223at2759"/>
<keyword evidence="4 6" id="KW-0472">Membrane</keyword>
<dbReference type="AlphaFoldDB" id="A0A9N9VQT7"/>
<evidence type="ECO:0000256" key="6">
    <source>
        <dbReference type="SAM" id="Phobius"/>
    </source>
</evidence>
<evidence type="ECO:0000256" key="3">
    <source>
        <dbReference type="ARBA" id="ARBA00022989"/>
    </source>
</evidence>
<comment type="subcellular location">
    <subcellularLocation>
        <location evidence="1">Membrane</location>
        <topology evidence="1">Multi-pass membrane protein</topology>
    </subcellularLocation>
</comment>